<sequence length="47" mass="5073">MSEGTTHPLPAGLHVVEDPSHPQLYLVAETAELGEDPNNPKFYLIGS</sequence>
<protein>
    <submittedName>
        <fullName evidence="1">Uncharacterized protein</fullName>
    </submittedName>
</protein>
<dbReference type="Proteomes" id="UP001252243">
    <property type="component" value="Unassembled WGS sequence"/>
</dbReference>
<accession>A0ABU1U8B6</accession>
<organism evidence="1 2">
    <name type="scientific">Arthrobacter ginsengisoli</name>
    <dbReference type="NCBI Taxonomy" id="1356565"/>
    <lineage>
        <taxon>Bacteria</taxon>
        <taxon>Bacillati</taxon>
        <taxon>Actinomycetota</taxon>
        <taxon>Actinomycetes</taxon>
        <taxon>Micrococcales</taxon>
        <taxon>Micrococcaceae</taxon>
        <taxon>Arthrobacter</taxon>
    </lineage>
</organism>
<keyword evidence="2" id="KW-1185">Reference proteome</keyword>
<evidence type="ECO:0000313" key="2">
    <source>
        <dbReference type="Proteomes" id="UP001252243"/>
    </source>
</evidence>
<reference evidence="1 2" key="1">
    <citation type="submission" date="2023-07" db="EMBL/GenBank/DDBJ databases">
        <title>Sorghum-associated microbial communities from plants grown in Nebraska, USA.</title>
        <authorList>
            <person name="Schachtman D."/>
        </authorList>
    </citation>
    <scope>NUCLEOTIDE SEQUENCE [LARGE SCALE GENOMIC DNA]</scope>
    <source>
        <strain evidence="1 2">BE167</strain>
    </source>
</reference>
<dbReference type="EMBL" id="JAVDVQ010000002">
    <property type="protein sequence ID" value="MDR7081447.1"/>
    <property type="molecule type" value="Genomic_DNA"/>
</dbReference>
<proteinExistence type="predicted"/>
<name>A0ABU1U8B6_9MICC</name>
<gene>
    <name evidence="1" type="ORF">J2X01_000724</name>
</gene>
<comment type="caution">
    <text evidence="1">The sequence shown here is derived from an EMBL/GenBank/DDBJ whole genome shotgun (WGS) entry which is preliminary data.</text>
</comment>
<dbReference type="RefSeq" id="WP_310050612.1">
    <property type="nucleotide sequence ID" value="NZ_JAVDVQ010000002.1"/>
</dbReference>
<evidence type="ECO:0000313" key="1">
    <source>
        <dbReference type="EMBL" id="MDR7081447.1"/>
    </source>
</evidence>